<organism evidence="3">
    <name type="scientific">marine sediment metagenome</name>
    <dbReference type="NCBI Taxonomy" id="412755"/>
    <lineage>
        <taxon>unclassified sequences</taxon>
        <taxon>metagenomes</taxon>
        <taxon>ecological metagenomes</taxon>
    </lineage>
</organism>
<dbReference type="AlphaFoldDB" id="X1V4P4"/>
<sequence length="80" mass="8137">MGSIEAGREVHTGTVDSRESGGVGVSTRLKLIGLGLLVLVLLGAVAGVLAIQGKLVTVFVVIVALAWGAQIIWTEGKKVG</sequence>
<feature type="transmembrane region" description="Helical" evidence="2">
    <location>
        <begin position="55"/>
        <end position="73"/>
    </location>
</feature>
<feature type="compositionally biased region" description="Basic and acidic residues" evidence="1">
    <location>
        <begin position="1"/>
        <end position="19"/>
    </location>
</feature>
<feature type="transmembrane region" description="Helical" evidence="2">
    <location>
        <begin position="31"/>
        <end position="50"/>
    </location>
</feature>
<dbReference type="EMBL" id="BARW01021118">
    <property type="protein sequence ID" value="GAI99574.1"/>
    <property type="molecule type" value="Genomic_DNA"/>
</dbReference>
<evidence type="ECO:0000313" key="3">
    <source>
        <dbReference type="EMBL" id="GAI99574.1"/>
    </source>
</evidence>
<gene>
    <name evidence="3" type="ORF">S12H4_35531</name>
</gene>
<evidence type="ECO:0000256" key="1">
    <source>
        <dbReference type="SAM" id="MobiDB-lite"/>
    </source>
</evidence>
<protein>
    <submittedName>
        <fullName evidence="3">Uncharacterized protein</fullName>
    </submittedName>
</protein>
<keyword evidence="2" id="KW-0472">Membrane</keyword>
<feature type="region of interest" description="Disordered" evidence="1">
    <location>
        <begin position="1"/>
        <end position="22"/>
    </location>
</feature>
<reference evidence="3" key="1">
    <citation type="journal article" date="2014" name="Front. Microbiol.">
        <title>High frequency of phylogenetically diverse reductive dehalogenase-homologous genes in deep subseafloor sedimentary metagenomes.</title>
        <authorList>
            <person name="Kawai M."/>
            <person name="Futagami T."/>
            <person name="Toyoda A."/>
            <person name="Takaki Y."/>
            <person name="Nishi S."/>
            <person name="Hori S."/>
            <person name="Arai W."/>
            <person name="Tsubouchi T."/>
            <person name="Morono Y."/>
            <person name="Uchiyama I."/>
            <person name="Ito T."/>
            <person name="Fujiyama A."/>
            <person name="Inagaki F."/>
            <person name="Takami H."/>
        </authorList>
    </citation>
    <scope>NUCLEOTIDE SEQUENCE</scope>
    <source>
        <strain evidence="3">Expedition CK06-06</strain>
    </source>
</reference>
<keyword evidence="2" id="KW-1133">Transmembrane helix</keyword>
<comment type="caution">
    <text evidence="3">The sequence shown here is derived from an EMBL/GenBank/DDBJ whole genome shotgun (WGS) entry which is preliminary data.</text>
</comment>
<proteinExistence type="predicted"/>
<accession>X1V4P4</accession>
<keyword evidence="2" id="KW-0812">Transmembrane</keyword>
<name>X1V4P4_9ZZZZ</name>
<evidence type="ECO:0000256" key="2">
    <source>
        <dbReference type="SAM" id="Phobius"/>
    </source>
</evidence>